<evidence type="ECO:0000256" key="3">
    <source>
        <dbReference type="SAM" id="SignalP"/>
    </source>
</evidence>
<feature type="transmembrane region" description="Helical" evidence="2">
    <location>
        <begin position="262"/>
        <end position="291"/>
    </location>
</feature>
<keyword evidence="2" id="KW-0472">Membrane</keyword>
<organism evidence="4 5">
    <name type="scientific">Roseateles flavus</name>
    <dbReference type="NCBI Taxonomy" id="3149041"/>
    <lineage>
        <taxon>Bacteria</taxon>
        <taxon>Pseudomonadati</taxon>
        <taxon>Pseudomonadota</taxon>
        <taxon>Betaproteobacteria</taxon>
        <taxon>Burkholderiales</taxon>
        <taxon>Sphaerotilaceae</taxon>
        <taxon>Roseateles</taxon>
    </lineage>
</organism>
<accession>A0ABV0G8Q9</accession>
<evidence type="ECO:0000313" key="4">
    <source>
        <dbReference type="EMBL" id="MEO3711428.1"/>
    </source>
</evidence>
<feature type="chain" id="PRO_5047261137" evidence="3">
    <location>
        <begin position="29"/>
        <end position="324"/>
    </location>
</feature>
<evidence type="ECO:0000256" key="2">
    <source>
        <dbReference type="SAM" id="Phobius"/>
    </source>
</evidence>
<sequence>MNTNFWRRLAAACLLSLPLALLGRPALADEAPDPSAQVFAEAKQAATAGPSDVTLANQAVLHLPAGKVFIPQPQAAKLMRAMGNPGDYSDLLGLVFPEGGEDGWFAVLRFEGAGYIKDDDAKDWNADDLLKSYREGTEASNKERAKMGVPELEIVGWAEKPAYAADSHRLVWAMSSRSKNAPAEEEQGVNYNTYALGREGYLSLNLVTDLKDLGAHKEQARELLGAMEFNDGKRYADFNSSTDKVAEYGLAALVLGVGAKKLGFFAVIFAFLAKFAKLAILAVLGFGGALLKLFKRKPKEEAAVVETHQDTLPMPRPEGGKAAE</sequence>
<gene>
    <name evidence="4" type="ORF">ABDJ40_01465</name>
</gene>
<evidence type="ECO:0000256" key="1">
    <source>
        <dbReference type="SAM" id="MobiDB-lite"/>
    </source>
</evidence>
<feature type="region of interest" description="Disordered" evidence="1">
    <location>
        <begin position="304"/>
        <end position="324"/>
    </location>
</feature>
<evidence type="ECO:0000313" key="5">
    <source>
        <dbReference type="Proteomes" id="UP001462640"/>
    </source>
</evidence>
<keyword evidence="5" id="KW-1185">Reference proteome</keyword>
<dbReference type="RefSeq" id="WP_347605157.1">
    <property type="nucleotide sequence ID" value="NZ_JBDPZC010000001.1"/>
</dbReference>
<proteinExistence type="predicted"/>
<dbReference type="Pfam" id="PF09935">
    <property type="entry name" value="DUF2167"/>
    <property type="match status" value="1"/>
</dbReference>
<protein>
    <submittedName>
        <fullName evidence="4">DUF2167 domain-containing protein</fullName>
    </submittedName>
</protein>
<keyword evidence="2" id="KW-0812">Transmembrane</keyword>
<dbReference type="EMBL" id="JBDPZC010000001">
    <property type="protein sequence ID" value="MEO3711428.1"/>
    <property type="molecule type" value="Genomic_DNA"/>
</dbReference>
<dbReference type="InterPro" id="IPR018682">
    <property type="entry name" value="DUF2167_membr"/>
</dbReference>
<keyword evidence="3" id="KW-0732">Signal</keyword>
<feature type="signal peptide" evidence="3">
    <location>
        <begin position="1"/>
        <end position="28"/>
    </location>
</feature>
<reference evidence="4 5" key="1">
    <citation type="submission" date="2024-05" db="EMBL/GenBank/DDBJ databases">
        <title>Roseateles sp. 2.12 16S ribosomal RNA gene Genome sequencing and assembly.</title>
        <authorList>
            <person name="Woo H."/>
        </authorList>
    </citation>
    <scope>NUCLEOTIDE SEQUENCE [LARGE SCALE GENOMIC DNA]</scope>
    <source>
        <strain evidence="4 5">2.12</strain>
    </source>
</reference>
<name>A0ABV0G8Q9_9BURK</name>
<comment type="caution">
    <text evidence="4">The sequence shown here is derived from an EMBL/GenBank/DDBJ whole genome shotgun (WGS) entry which is preliminary data.</text>
</comment>
<dbReference type="Proteomes" id="UP001462640">
    <property type="component" value="Unassembled WGS sequence"/>
</dbReference>
<keyword evidence="2" id="KW-1133">Transmembrane helix</keyword>